<dbReference type="Proteomes" id="UP000308528">
    <property type="component" value="Unassembled WGS sequence"/>
</dbReference>
<gene>
    <name evidence="1" type="ORF">E4021_13575</name>
</gene>
<evidence type="ECO:0000313" key="1">
    <source>
        <dbReference type="EMBL" id="THH37718.1"/>
    </source>
</evidence>
<organism evidence="1 2">
    <name type="scientific">Neolewinella litorea</name>
    <dbReference type="NCBI Taxonomy" id="2562452"/>
    <lineage>
        <taxon>Bacteria</taxon>
        <taxon>Pseudomonadati</taxon>
        <taxon>Bacteroidota</taxon>
        <taxon>Saprospiria</taxon>
        <taxon>Saprospirales</taxon>
        <taxon>Lewinellaceae</taxon>
        <taxon>Neolewinella</taxon>
    </lineage>
</organism>
<protein>
    <submittedName>
        <fullName evidence="1">DUF4249 domain-containing protein</fullName>
    </submittedName>
</protein>
<evidence type="ECO:0000313" key="2">
    <source>
        <dbReference type="Proteomes" id="UP000308528"/>
    </source>
</evidence>
<accession>A0A4S4NHN7</accession>
<reference evidence="1 2" key="1">
    <citation type="submission" date="2019-04" db="EMBL/GenBank/DDBJ databases">
        <title>Lewinella litorea sp. nov., isolated from a marine sand.</title>
        <authorList>
            <person name="Yoon J.-H."/>
        </authorList>
    </citation>
    <scope>NUCLEOTIDE SEQUENCE [LARGE SCALE GENOMIC DNA]</scope>
    <source>
        <strain evidence="1 2">HSMS-39</strain>
    </source>
</reference>
<dbReference type="AlphaFoldDB" id="A0A4S4NHN7"/>
<dbReference type="Pfam" id="PF14054">
    <property type="entry name" value="DUF4249"/>
    <property type="match status" value="1"/>
</dbReference>
<keyword evidence="2" id="KW-1185">Reference proteome</keyword>
<dbReference type="InterPro" id="IPR025345">
    <property type="entry name" value="DUF4249"/>
</dbReference>
<proteinExistence type="predicted"/>
<comment type="caution">
    <text evidence="1">The sequence shown here is derived from an EMBL/GenBank/DDBJ whole genome shotgun (WGS) entry which is preliminary data.</text>
</comment>
<sequence>MMRPATLLLLAMFCFGCTDVIELETDFQTPEIVVDAWLTNQSAPQEIRLSLSQDYYDNRRPTGVTDAEVIVCRTAPDNRCFNFVHQDSGRYLWTPSPGDSLGAVDAEFVLGIQRGTESYGSQATIKRVPDIDSLVVNFQEEQLGQEAGLYAELYARDFPGTGDVYLTRTYYNDTLLLRPFELNLIYDGTFDAGSRTDGLVFISPIRQSINPRDDSGAFLPLQPGDELRVELWSVSQAAYFFLGVARDQLQNGSNGIFQIPVANAPGNVFNLETEGPVLGLFNIAAVSTATRRVEE</sequence>
<name>A0A4S4NHN7_9BACT</name>
<dbReference type="RefSeq" id="WP_136459910.1">
    <property type="nucleotide sequence ID" value="NZ_SRSF01000006.1"/>
</dbReference>
<dbReference type="OrthoDB" id="1117670at2"/>
<dbReference type="EMBL" id="SRSF01000006">
    <property type="protein sequence ID" value="THH37718.1"/>
    <property type="molecule type" value="Genomic_DNA"/>
</dbReference>